<evidence type="ECO:0000256" key="1">
    <source>
        <dbReference type="ARBA" id="ARBA00004123"/>
    </source>
</evidence>
<dbReference type="GO" id="GO:0010112">
    <property type="term" value="P:regulation of systemic acquired resistance"/>
    <property type="evidence" value="ECO:0007669"/>
    <property type="project" value="InterPro"/>
</dbReference>
<evidence type="ECO:0008006" key="7">
    <source>
        <dbReference type="Google" id="ProtNLM"/>
    </source>
</evidence>
<keyword evidence="6" id="KW-1185">Reference proteome</keyword>
<evidence type="ECO:0000313" key="6">
    <source>
        <dbReference type="Proteomes" id="UP000479710"/>
    </source>
</evidence>
<comment type="subcellular location">
    <subcellularLocation>
        <location evidence="1">Nucleus</location>
    </subcellularLocation>
</comment>
<dbReference type="AlphaFoldDB" id="A0A6G1C3W3"/>
<name>A0A6G1C3W3_9ORYZ</name>
<proteinExistence type="inferred from homology"/>
<evidence type="ECO:0000256" key="3">
    <source>
        <dbReference type="ARBA" id="ARBA00023242"/>
    </source>
</evidence>
<reference evidence="5 6" key="1">
    <citation type="submission" date="2019-11" db="EMBL/GenBank/DDBJ databases">
        <title>Whole genome sequence of Oryza granulata.</title>
        <authorList>
            <person name="Li W."/>
        </authorList>
    </citation>
    <scope>NUCLEOTIDE SEQUENCE [LARGE SCALE GENOMIC DNA]</scope>
    <source>
        <strain evidence="6">cv. Menghai</strain>
        <tissue evidence="5">Leaf</tissue>
    </source>
</reference>
<dbReference type="EMBL" id="SPHZ02000010">
    <property type="protein sequence ID" value="KAF0894870.1"/>
    <property type="molecule type" value="Genomic_DNA"/>
</dbReference>
<gene>
    <name evidence="5" type="ORF">E2562_004878</name>
</gene>
<keyword evidence="3" id="KW-0539">Nucleus</keyword>
<evidence type="ECO:0000313" key="5">
    <source>
        <dbReference type="EMBL" id="KAF0894870.1"/>
    </source>
</evidence>
<feature type="compositionally biased region" description="Low complexity" evidence="4">
    <location>
        <begin position="88"/>
        <end position="101"/>
    </location>
</feature>
<accession>A0A6G1C3W3</accession>
<feature type="region of interest" description="Disordered" evidence="4">
    <location>
        <begin position="1"/>
        <end position="101"/>
    </location>
</feature>
<sequence>MRDMYRSSGDGASADSGNGGNAVDDGGEKKRARRANQPWRPVFRMEDFADAGAATKSARTDDGARALPVEQTAGVEGDDGVEPRSGRRAAATRATAISRRN</sequence>
<dbReference type="InterPro" id="IPR031425">
    <property type="entry name" value="NPR1/NH1-interacting"/>
</dbReference>
<dbReference type="GO" id="GO:0005634">
    <property type="term" value="C:nucleus"/>
    <property type="evidence" value="ECO:0007669"/>
    <property type="project" value="UniProtKB-SubCell"/>
</dbReference>
<dbReference type="Pfam" id="PF15699">
    <property type="entry name" value="NPR1_interact"/>
    <property type="match status" value="1"/>
</dbReference>
<comment type="caution">
    <text evidence="5">The sequence shown here is derived from an EMBL/GenBank/DDBJ whole genome shotgun (WGS) entry which is preliminary data.</text>
</comment>
<dbReference type="Proteomes" id="UP000479710">
    <property type="component" value="Unassembled WGS sequence"/>
</dbReference>
<evidence type="ECO:0000256" key="2">
    <source>
        <dbReference type="ARBA" id="ARBA00009937"/>
    </source>
</evidence>
<evidence type="ECO:0000256" key="4">
    <source>
        <dbReference type="SAM" id="MobiDB-lite"/>
    </source>
</evidence>
<comment type="similarity">
    <text evidence="2">Belongs to the NPR1-interactor family.</text>
</comment>
<organism evidence="5 6">
    <name type="scientific">Oryza meyeriana var. granulata</name>
    <dbReference type="NCBI Taxonomy" id="110450"/>
    <lineage>
        <taxon>Eukaryota</taxon>
        <taxon>Viridiplantae</taxon>
        <taxon>Streptophyta</taxon>
        <taxon>Embryophyta</taxon>
        <taxon>Tracheophyta</taxon>
        <taxon>Spermatophyta</taxon>
        <taxon>Magnoliopsida</taxon>
        <taxon>Liliopsida</taxon>
        <taxon>Poales</taxon>
        <taxon>Poaceae</taxon>
        <taxon>BOP clade</taxon>
        <taxon>Oryzoideae</taxon>
        <taxon>Oryzeae</taxon>
        <taxon>Oryzinae</taxon>
        <taxon>Oryza</taxon>
        <taxon>Oryza meyeriana</taxon>
    </lineage>
</organism>
<dbReference type="OrthoDB" id="695514at2759"/>
<protein>
    <recommendedName>
        <fullName evidence="7">DUF834 domain-containing protein</fullName>
    </recommendedName>
</protein>
<feature type="compositionally biased region" description="Low complexity" evidence="4">
    <location>
        <begin position="7"/>
        <end position="16"/>
    </location>
</feature>